<dbReference type="GO" id="GO:0005737">
    <property type="term" value="C:cytoplasm"/>
    <property type="evidence" value="ECO:0007669"/>
    <property type="project" value="TreeGrafter"/>
</dbReference>
<protein>
    <submittedName>
        <fullName evidence="7">Uncharacterized protein</fullName>
    </submittedName>
</protein>
<dbReference type="InterPro" id="IPR037593">
    <property type="entry name" value="MIOS/Sea4"/>
</dbReference>
<dbReference type="InterPro" id="IPR001680">
    <property type="entry name" value="WD40_rpt"/>
</dbReference>
<keyword evidence="8" id="KW-1185">Reference proteome</keyword>
<dbReference type="AlphaFoldDB" id="A0A3N4L457"/>
<evidence type="ECO:0000256" key="2">
    <source>
        <dbReference type="ARBA" id="ARBA00022574"/>
    </source>
</evidence>
<feature type="domain" description="MIOS-like alpha-solenoid" evidence="6">
    <location>
        <begin position="500"/>
        <end position="756"/>
    </location>
</feature>
<sequence>MNSSVSIRWSPHSTPDNQRFLKINSTQQELCLYDLAHEKGNKGTAPQCRLVSKHSKVPYIRCFDWSPTQEDLVSVGQSSGETLLYRLSTRASIPLRVKHQRSCNSVSFNSSGALLATALDKVRNDFCLNIWDIAASHLSANQGGIARPSWQLASSEAIPSVRFLRKDPDVLICGVSYRWIRCYDIRKSPVTTVFAVPHRCAHGLSLDLDSNYFASHSDDGVIAVWDRRHISYGGPAHEPRPALLFNRAEEYGRQGSPIASLRYSNTKPGTFAVLNTSGGLRIYDTGKIADGDPPLGQGLFGPGVIAGVQTSGRKGWRDSAASLLDGARMNGGGGTNSGARTPNLRVEPGETLFVTRIKDIQTTPVRTAKNDRRIVSFDWMSDCGSEDIRTICLRNDGTPVVMSCSGSATSLAFGSRNGLLITHGKDLKVLPSPSTAPSLPAETDAEEASVDSPVGSPPGAGMRLGMHEGRRLGRSNSIARPEDFLYDAAEMLKNDICVIMRRRVEAGYEMDCAKNITLVPEEPELQEMWQWLQGATEAAAGGGMVGGILDLSYMGVLGIWNNGTGLGTSAITNLATRNLSSPPRTPTQADWTAAIAEINRRAKRSPFTGRTKFPEQRRLALAISGWDFAPSELEAQLSRLEAAGEFAKAAGWALFHGETERCIATLGRGGQQMKIMSTAVAGYYSHATSSAAGATATATAESVKNAGIWKELCRAMSVELDEPYLRAVFAYVANGEWRDVLDDVGLPIRERLGIALRWLEDAELTVYLGGLAERVVGDGDVDGVVLTGVGGKIGELLQVYVNRKGDVQTASLVAGLAVPRYDEDERVGYWVESYRQLLNSWRLFHARAKFDVARGKHSRNRAGVMTVPEVQRQVYVRCTYCDRNISYGAPTPTAKPAGTSKPHMNPREITQAPTSLAGVNAATKATVCPQCKKSLPRCAVCLLNLGTKYYKKSAEGGVVRGAEDGKSSDPGGEFDRWFNFCLSCNHGMHSGHAREWFARHVLCPVPECDCRCKM</sequence>
<dbReference type="STRING" id="1392247.A0A3N4L457"/>
<comment type="similarity">
    <text evidence="1">Belongs to the WD repeat mio family.</text>
</comment>
<dbReference type="InterPro" id="IPR031488">
    <property type="entry name" value="Zn_ribbon_mio"/>
</dbReference>
<evidence type="ECO:0000256" key="4">
    <source>
        <dbReference type="SAM" id="MobiDB-lite"/>
    </source>
</evidence>
<dbReference type="Gene3D" id="2.130.10.10">
    <property type="entry name" value="YVTN repeat-like/Quinoprotein amine dehydrogenase"/>
    <property type="match status" value="1"/>
</dbReference>
<feature type="compositionally biased region" description="Low complexity" evidence="4">
    <location>
        <begin position="431"/>
        <end position="441"/>
    </location>
</feature>
<dbReference type="InterPro" id="IPR036322">
    <property type="entry name" value="WD40_repeat_dom_sf"/>
</dbReference>
<accession>A0A3N4L457</accession>
<dbReference type="Pfam" id="PF17034">
    <property type="entry name" value="zinc_ribbon_16"/>
    <property type="match status" value="1"/>
</dbReference>
<evidence type="ECO:0000259" key="5">
    <source>
        <dbReference type="Pfam" id="PF17034"/>
    </source>
</evidence>
<proteinExistence type="inferred from homology"/>
<dbReference type="SMART" id="SM00320">
    <property type="entry name" value="WD40"/>
    <property type="match status" value="4"/>
</dbReference>
<evidence type="ECO:0000259" key="6">
    <source>
        <dbReference type="Pfam" id="PF21719"/>
    </source>
</evidence>
<dbReference type="Proteomes" id="UP000277580">
    <property type="component" value="Unassembled WGS sequence"/>
</dbReference>
<dbReference type="Pfam" id="PF21719">
    <property type="entry name" value="MIOS_a-sol"/>
    <property type="match status" value="1"/>
</dbReference>
<dbReference type="PANTHER" id="PTHR16453:SF9">
    <property type="entry name" value="GATOR COMPLEX PROTEIN MIOS"/>
    <property type="match status" value="1"/>
</dbReference>
<feature type="region of interest" description="Disordered" evidence="4">
    <location>
        <begin position="431"/>
        <end position="460"/>
    </location>
</feature>
<keyword evidence="2" id="KW-0853">WD repeat</keyword>
<dbReference type="PANTHER" id="PTHR16453">
    <property type="entry name" value="WD40 DOMAIN-CONTAINING PROTEIN MIO FAMILY MEMBER"/>
    <property type="match status" value="1"/>
</dbReference>
<name>A0A3N4L457_9PEZI</name>
<keyword evidence="3" id="KW-0677">Repeat</keyword>
<reference evidence="7 8" key="1">
    <citation type="journal article" date="2018" name="Nat. Ecol. Evol.">
        <title>Pezizomycetes genomes reveal the molecular basis of ectomycorrhizal truffle lifestyle.</title>
        <authorList>
            <person name="Murat C."/>
            <person name="Payen T."/>
            <person name="Noel B."/>
            <person name="Kuo A."/>
            <person name="Morin E."/>
            <person name="Chen J."/>
            <person name="Kohler A."/>
            <person name="Krizsan K."/>
            <person name="Balestrini R."/>
            <person name="Da Silva C."/>
            <person name="Montanini B."/>
            <person name="Hainaut M."/>
            <person name="Levati E."/>
            <person name="Barry K.W."/>
            <person name="Belfiori B."/>
            <person name="Cichocki N."/>
            <person name="Clum A."/>
            <person name="Dockter R.B."/>
            <person name="Fauchery L."/>
            <person name="Guy J."/>
            <person name="Iotti M."/>
            <person name="Le Tacon F."/>
            <person name="Lindquist E.A."/>
            <person name="Lipzen A."/>
            <person name="Malagnac F."/>
            <person name="Mello A."/>
            <person name="Molinier V."/>
            <person name="Miyauchi S."/>
            <person name="Poulain J."/>
            <person name="Riccioni C."/>
            <person name="Rubini A."/>
            <person name="Sitrit Y."/>
            <person name="Splivallo R."/>
            <person name="Traeger S."/>
            <person name="Wang M."/>
            <person name="Zifcakova L."/>
            <person name="Wipf D."/>
            <person name="Zambonelli A."/>
            <person name="Paolocci F."/>
            <person name="Nowrousian M."/>
            <person name="Ottonello S."/>
            <person name="Baldrian P."/>
            <person name="Spatafora J.W."/>
            <person name="Henrissat B."/>
            <person name="Nagy L.G."/>
            <person name="Aury J.M."/>
            <person name="Wincker P."/>
            <person name="Grigoriev I.V."/>
            <person name="Bonfante P."/>
            <person name="Martin F.M."/>
        </authorList>
    </citation>
    <scope>NUCLEOTIDE SEQUENCE [LARGE SCALE GENOMIC DNA]</scope>
    <source>
        <strain evidence="7 8">CCBAS932</strain>
    </source>
</reference>
<dbReference type="FunCoup" id="A0A3N4L457">
    <property type="interactions" value="736"/>
</dbReference>
<dbReference type="Pfam" id="PF21720">
    <property type="entry name" value="MIOS_WD40"/>
    <property type="match status" value="1"/>
</dbReference>
<evidence type="ECO:0000313" key="8">
    <source>
        <dbReference type="Proteomes" id="UP000277580"/>
    </source>
</evidence>
<dbReference type="SUPFAM" id="SSF50978">
    <property type="entry name" value="WD40 repeat-like"/>
    <property type="match status" value="1"/>
</dbReference>
<dbReference type="InterPro" id="IPR049092">
    <property type="entry name" value="MIOS_a-sol"/>
</dbReference>
<dbReference type="OrthoDB" id="341486at2759"/>
<evidence type="ECO:0000313" key="7">
    <source>
        <dbReference type="EMBL" id="RPB15421.1"/>
    </source>
</evidence>
<dbReference type="InterPro" id="IPR015943">
    <property type="entry name" value="WD40/YVTN_repeat-like_dom_sf"/>
</dbReference>
<gene>
    <name evidence="7" type="ORF">P167DRAFT_571494</name>
</gene>
<organism evidence="7 8">
    <name type="scientific">Morchella conica CCBAS932</name>
    <dbReference type="NCBI Taxonomy" id="1392247"/>
    <lineage>
        <taxon>Eukaryota</taxon>
        <taxon>Fungi</taxon>
        <taxon>Dikarya</taxon>
        <taxon>Ascomycota</taxon>
        <taxon>Pezizomycotina</taxon>
        <taxon>Pezizomycetes</taxon>
        <taxon>Pezizales</taxon>
        <taxon>Morchellaceae</taxon>
        <taxon>Morchella</taxon>
    </lineage>
</organism>
<dbReference type="GO" id="GO:1904263">
    <property type="term" value="P:positive regulation of TORC1 signaling"/>
    <property type="evidence" value="ECO:0007669"/>
    <property type="project" value="TreeGrafter"/>
</dbReference>
<evidence type="ECO:0000256" key="1">
    <source>
        <dbReference type="ARBA" id="ARBA00009713"/>
    </source>
</evidence>
<dbReference type="EMBL" id="ML119113">
    <property type="protein sequence ID" value="RPB15421.1"/>
    <property type="molecule type" value="Genomic_DNA"/>
</dbReference>
<feature type="domain" description="GATOR2 complex protein MIO zinc-ribbon like" evidence="5">
    <location>
        <begin position="916"/>
        <end position="1013"/>
    </location>
</feature>
<evidence type="ECO:0000256" key="3">
    <source>
        <dbReference type="ARBA" id="ARBA00022737"/>
    </source>
</evidence>
<dbReference type="InParanoid" id="A0A3N4L457"/>
<dbReference type="CDD" id="cd16691">
    <property type="entry name" value="mRING-H2-C3H3C2_Mio"/>
    <property type="match status" value="1"/>
</dbReference>